<evidence type="ECO:0000256" key="1">
    <source>
        <dbReference type="SAM" id="MobiDB-lite"/>
    </source>
</evidence>
<name>A0A6I6JJQ9_9BACT</name>
<dbReference type="AlphaFoldDB" id="A0A6I6JJQ9"/>
<dbReference type="SUPFAM" id="SSF53146">
    <property type="entry name" value="Nitrogenase accessory factor-like"/>
    <property type="match status" value="1"/>
</dbReference>
<evidence type="ECO:0000313" key="2">
    <source>
        <dbReference type="EMBL" id="QGY40542.1"/>
    </source>
</evidence>
<reference evidence="2 3" key="1">
    <citation type="submission" date="2019-11" db="EMBL/GenBank/DDBJ databases">
        <authorList>
            <person name="Zheng R.K."/>
            <person name="Sun C.M."/>
        </authorList>
    </citation>
    <scope>NUCLEOTIDE SEQUENCE [LARGE SCALE GENOMIC DNA]</scope>
    <source>
        <strain evidence="2 3">SRB007</strain>
    </source>
</reference>
<sequence>MTNETTTLLCLACYGTRLASVCENADEYKLFEIRESKFYPAGLLSLPSKDPMDRTSAILACGVSFLLCGAICDETRRRLEQGRVMVFPWLTGTVEQALDAFRGNSFAPLAMPGCRDRFRRKGAGRGRRPGQGNIWADRVI</sequence>
<protein>
    <submittedName>
        <fullName evidence="2">Dinitrogenase iron-molybdenum cofactor biosynthesis protein</fullName>
    </submittedName>
</protein>
<accession>A0A6I6JJQ9</accession>
<organism evidence="2 3">
    <name type="scientific">Pseudodesulfovibrio cashew</name>
    <dbReference type="NCBI Taxonomy" id="2678688"/>
    <lineage>
        <taxon>Bacteria</taxon>
        <taxon>Pseudomonadati</taxon>
        <taxon>Thermodesulfobacteriota</taxon>
        <taxon>Desulfovibrionia</taxon>
        <taxon>Desulfovibrionales</taxon>
        <taxon>Desulfovibrionaceae</taxon>
    </lineage>
</organism>
<dbReference type="KEGG" id="psel:GM415_10540"/>
<dbReference type="InterPro" id="IPR036105">
    <property type="entry name" value="DiNase_FeMo-co_biosyn_sf"/>
</dbReference>
<dbReference type="EMBL" id="CP046400">
    <property type="protein sequence ID" value="QGY40542.1"/>
    <property type="molecule type" value="Genomic_DNA"/>
</dbReference>
<dbReference type="Proteomes" id="UP000428328">
    <property type="component" value="Chromosome"/>
</dbReference>
<evidence type="ECO:0000313" key="3">
    <source>
        <dbReference type="Proteomes" id="UP000428328"/>
    </source>
</evidence>
<feature type="region of interest" description="Disordered" evidence="1">
    <location>
        <begin position="121"/>
        <end position="140"/>
    </location>
</feature>
<proteinExistence type="predicted"/>
<keyword evidence="3" id="KW-1185">Reference proteome</keyword>
<gene>
    <name evidence="2" type="ORF">GM415_10540</name>
</gene>